<feature type="compositionally biased region" description="Basic residues" evidence="1">
    <location>
        <begin position="41"/>
        <end position="54"/>
    </location>
</feature>
<proteinExistence type="predicted"/>
<protein>
    <submittedName>
        <fullName evidence="2">Uncharacterized protein</fullName>
    </submittedName>
</protein>
<dbReference type="Proteomes" id="UP001205566">
    <property type="component" value="Unassembled WGS sequence"/>
</dbReference>
<keyword evidence="3" id="KW-1185">Reference proteome</keyword>
<reference evidence="2" key="1">
    <citation type="thesis" date="2020" institute="Technische Universitat Dresden" country="Dresden, Germany">
        <title>The Agarolytic System of Microbulbifer elongatus PORT2, Isolated from Batu Karas, Pangandaran West Java Indonesia.</title>
        <authorList>
            <person name="Anggraeni S.R."/>
        </authorList>
    </citation>
    <scope>NUCLEOTIDE SEQUENCE</scope>
    <source>
        <strain evidence="2">PORT2</strain>
    </source>
</reference>
<feature type="region of interest" description="Disordered" evidence="1">
    <location>
        <begin position="1"/>
        <end position="54"/>
    </location>
</feature>
<organism evidence="2 3">
    <name type="scientific">Microbulbifer elongatus</name>
    <dbReference type="NCBI Taxonomy" id="86173"/>
    <lineage>
        <taxon>Bacteria</taxon>
        <taxon>Pseudomonadati</taxon>
        <taxon>Pseudomonadota</taxon>
        <taxon>Gammaproteobacteria</taxon>
        <taxon>Cellvibrionales</taxon>
        <taxon>Microbulbiferaceae</taxon>
        <taxon>Microbulbifer</taxon>
    </lineage>
</organism>
<dbReference type="EMBL" id="JACASI010000010">
    <property type="protein sequence ID" value="MCQ3828070.1"/>
    <property type="molecule type" value="Genomic_DNA"/>
</dbReference>
<evidence type="ECO:0000313" key="2">
    <source>
        <dbReference type="EMBL" id="MCQ3828070.1"/>
    </source>
</evidence>
<evidence type="ECO:0000256" key="1">
    <source>
        <dbReference type="SAM" id="MobiDB-lite"/>
    </source>
</evidence>
<gene>
    <name evidence="2" type="ORF">HXX02_01285</name>
</gene>
<dbReference type="RefSeq" id="WP_255872964.1">
    <property type="nucleotide sequence ID" value="NZ_JACASI010000010.1"/>
</dbReference>
<name>A0ABT1NW04_9GAMM</name>
<evidence type="ECO:0000313" key="3">
    <source>
        <dbReference type="Proteomes" id="UP001205566"/>
    </source>
</evidence>
<accession>A0ABT1NW04</accession>
<feature type="compositionally biased region" description="Basic and acidic residues" evidence="1">
    <location>
        <begin position="25"/>
        <end position="35"/>
    </location>
</feature>
<sequence length="54" mass="6200">MLKKMPNRYKANAGANVGNQAANWRDFKQITKRAPEPNQGHRQKKARQLPGQKK</sequence>
<comment type="caution">
    <text evidence="2">The sequence shown here is derived from an EMBL/GenBank/DDBJ whole genome shotgun (WGS) entry which is preliminary data.</text>
</comment>
<feature type="compositionally biased region" description="Low complexity" evidence="1">
    <location>
        <begin position="11"/>
        <end position="23"/>
    </location>
</feature>